<gene>
    <name evidence="3" type="ORF">PILCRDRAFT_814266</name>
</gene>
<proteinExistence type="predicted"/>
<accession>A0A0C3BPE7</accession>
<feature type="region of interest" description="Disordered" evidence="2">
    <location>
        <begin position="83"/>
        <end position="196"/>
    </location>
</feature>
<feature type="compositionally biased region" description="Polar residues" evidence="2">
    <location>
        <begin position="85"/>
        <end position="97"/>
    </location>
</feature>
<dbReference type="AlphaFoldDB" id="A0A0C3BPE7"/>
<feature type="compositionally biased region" description="Low complexity" evidence="2">
    <location>
        <begin position="106"/>
        <end position="124"/>
    </location>
</feature>
<dbReference type="Proteomes" id="UP000054166">
    <property type="component" value="Unassembled WGS sequence"/>
</dbReference>
<evidence type="ECO:0000313" key="4">
    <source>
        <dbReference type="Proteomes" id="UP000054166"/>
    </source>
</evidence>
<protein>
    <submittedName>
        <fullName evidence="3">Uncharacterized protein</fullName>
    </submittedName>
</protein>
<dbReference type="InParanoid" id="A0A0C3BPE7"/>
<organism evidence="3 4">
    <name type="scientific">Piloderma croceum (strain F 1598)</name>
    <dbReference type="NCBI Taxonomy" id="765440"/>
    <lineage>
        <taxon>Eukaryota</taxon>
        <taxon>Fungi</taxon>
        <taxon>Dikarya</taxon>
        <taxon>Basidiomycota</taxon>
        <taxon>Agaricomycotina</taxon>
        <taxon>Agaricomycetes</taxon>
        <taxon>Agaricomycetidae</taxon>
        <taxon>Atheliales</taxon>
        <taxon>Atheliaceae</taxon>
        <taxon>Piloderma</taxon>
    </lineage>
</organism>
<dbReference type="HOGENOM" id="CLU_064132_0_0_1"/>
<keyword evidence="1" id="KW-0175">Coiled coil</keyword>
<keyword evidence="4" id="KW-1185">Reference proteome</keyword>
<evidence type="ECO:0000256" key="1">
    <source>
        <dbReference type="SAM" id="Coils"/>
    </source>
</evidence>
<feature type="compositionally biased region" description="Polar residues" evidence="2">
    <location>
        <begin position="388"/>
        <end position="404"/>
    </location>
</feature>
<feature type="compositionally biased region" description="Gly residues" evidence="2">
    <location>
        <begin position="365"/>
        <end position="374"/>
    </location>
</feature>
<reference evidence="3 4" key="1">
    <citation type="submission" date="2014-04" db="EMBL/GenBank/DDBJ databases">
        <authorList>
            <consortium name="DOE Joint Genome Institute"/>
            <person name="Kuo A."/>
            <person name="Tarkka M."/>
            <person name="Buscot F."/>
            <person name="Kohler A."/>
            <person name="Nagy L.G."/>
            <person name="Floudas D."/>
            <person name="Copeland A."/>
            <person name="Barry K.W."/>
            <person name="Cichocki N."/>
            <person name="Veneault-Fourrey C."/>
            <person name="LaButti K."/>
            <person name="Lindquist E.A."/>
            <person name="Lipzen A."/>
            <person name="Lundell T."/>
            <person name="Morin E."/>
            <person name="Murat C."/>
            <person name="Sun H."/>
            <person name="Tunlid A."/>
            <person name="Henrissat B."/>
            <person name="Grigoriev I.V."/>
            <person name="Hibbett D.S."/>
            <person name="Martin F."/>
            <person name="Nordberg H.P."/>
            <person name="Cantor M.N."/>
            <person name="Hua S.X."/>
        </authorList>
    </citation>
    <scope>NUCLEOTIDE SEQUENCE [LARGE SCALE GENOMIC DNA]</scope>
    <source>
        <strain evidence="3 4">F 1598</strain>
    </source>
</reference>
<feature type="compositionally biased region" description="Polar residues" evidence="2">
    <location>
        <begin position="125"/>
        <end position="144"/>
    </location>
</feature>
<evidence type="ECO:0000256" key="2">
    <source>
        <dbReference type="SAM" id="MobiDB-lite"/>
    </source>
</evidence>
<feature type="region of interest" description="Disordered" evidence="2">
    <location>
        <begin position="294"/>
        <end position="410"/>
    </location>
</feature>
<feature type="coiled-coil region" evidence="1">
    <location>
        <begin position="28"/>
        <end position="82"/>
    </location>
</feature>
<sequence>MTRSAQEILDKIQDVFNRIDLEEDETIKNKYYKALRSLRDDVKALDQENKNFFDKMVHTVFRKKYEKHYKKLMEIWREYERESQDAANQRNGGTSSNTEHRRATESSPSLGLPPQQQLQGYGSQTASRSTAAVHNVPRNPNTWRSRMFTHRDPTGASSSSAPGINMASSAERQQAPVPGRTWGGNQSQHGAPTRDGQHQFALPNTPGPNVMPWAEQHQTHLPGNNWGGQQYRQPQHGVPTRDARTHQFAPPNAPGLSMAPSSEQHRAYVPEHIMTYEEMQHVERQVNEDWMRPSVAAQGPGMGQYHQPNVLPQGQYSLPPPPRPVQYQSASVQHEVQAQGSINAHAGPSHTRSQTATSRNTFGHGLPGQPGIGEPGPSQYYDHRGDSLDSNGNTVPRTSYSSEGSYHYRY</sequence>
<feature type="compositionally biased region" description="Polar residues" evidence="2">
    <location>
        <begin position="350"/>
        <end position="361"/>
    </location>
</feature>
<name>A0A0C3BPE7_PILCF</name>
<dbReference type="EMBL" id="KN832977">
    <property type="protein sequence ID" value="KIM88368.1"/>
    <property type="molecule type" value="Genomic_DNA"/>
</dbReference>
<evidence type="ECO:0000313" key="3">
    <source>
        <dbReference type="EMBL" id="KIM88368.1"/>
    </source>
</evidence>
<reference evidence="4" key="2">
    <citation type="submission" date="2015-01" db="EMBL/GenBank/DDBJ databases">
        <title>Evolutionary Origins and Diversification of the Mycorrhizal Mutualists.</title>
        <authorList>
            <consortium name="DOE Joint Genome Institute"/>
            <consortium name="Mycorrhizal Genomics Consortium"/>
            <person name="Kohler A."/>
            <person name="Kuo A."/>
            <person name="Nagy L.G."/>
            <person name="Floudas D."/>
            <person name="Copeland A."/>
            <person name="Barry K.W."/>
            <person name="Cichocki N."/>
            <person name="Veneault-Fourrey C."/>
            <person name="LaButti K."/>
            <person name="Lindquist E.A."/>
            <person name="Lipzen A."/>
            <person name="Lundell T."/>
            <person name="Morin E."/>
            <person name="Murat C."/>
            <person name="Riley R."/>
            <person name="Ohm R."/>
            <person name="Sun H."/>
            <person name="Tunlid A."/>
            <person name="Henrissat B."/>
            <person name="Grigoriev I.V."/>
            <person name="Hibbett D.S."/>
            <person name="Martin F."/>
        </authorList>
    </citation>
    <scope>NUCLEOTIDE SEQUENCE [LARGE SCALE GENOMIC DNA]</scope>
    <source>
        <strain evidence="4">F 1598</strain>
    </source>
</reference>
<feature type="compositionally biased region" description="Polar residues" evidence="2">
    <location>
        <begin position="326"/>
        <end position="342"/>
    </location>
</feature>
<feature type="compositionally biased region" description="Polar residues" evidence="2">
    <location>
        <begin position="155"/>
        <end position="172"/>
    </location>
</feature>
<feature type="compositionally biased region" description="Polar residues" evidence="2">
    <location>
        <begin position="306"/>
        <end position="316"/>
    </location>
</feature>